<proteinExistence type="predicted"/>
<feature type="compositionally biased region" description="Low complexity" evidence="1">
    <location>
        <begin position="502"/>
        <end position="520"/>
    </location>
</feature>
<dbReference type="Proteomes" id="UP000807469">
    <property type="component" value="Unassembled WGS sequence"/>
</dbReference>
<evidence type="ECO:0000313" key="3">
    <source>
        <dbReference type="Proteomes" id="UP000807469"/>
    </source>
</evidence>
<keyword evidence="3" id="KW-1185">Reference proteome</keyword>
<feature type="compositionally biased region" description="Polar residues" evidence="1">
    <location>
        <begin position="23"/>
        <end position="32"/>
    </location>
</feature>
<dbReference type="OrthoDB" id="3065452at2759"/>
<comment type="caution">
    <text evidence="2">The sequence shown here is derived from an EMBL/GenBank/DDBJ whole genome shotgun (WGS) entry which is preliminary data.</text>
</comment>
<feature type="region of interest" description="Disordered" evidence="1">
    <location>
        <begin position="89"/>
        <end position="134"/>
    </location>
</feature>
<organism evidence="2 3">
    <name type="scientific">Pholiota conissans</name>
    <dbReference type="NCBI Taxonomy" id="109636"/>
    <lineage>
        <taxon>Eukaryota</taxon>
        <taxon>Fungi</taxon>
        <taxon>Dikarya</taxon>
        <taxon>Basidiomycota</taxon>
        <taxon>Agaricomycotina</taxon>
        <taxon>Agaricomycetes</taxon>
        <taxon>Agaricomycetidae</taxon>
        <taxon>Agaricales</taxon>
        <taxon>Agaricineae</taxon>
        <taxon>Strophariaceae</taxon>
        <taxon>Pholiota</taxon>
    </lineage>
</organism>
<feature type="region of interest" description="Disordered" evidence="1">
    <location>
        <begin position="1"/>
        <end position="59"/>
    </location>
</feature>
<feature type="compositionally biased region" description="Polar residues" evidence="1">
    <location>
        <begin position="113"/>
        <end position="134"/>
    </location>
</feature>
<feature type="compositionally biased region" description="Acidic residues" evidence="1">
    <location>
        <begin position="463"/>
        <end position="474"/>
    </location>
</feature>
<feature type="region of interest" description="Disordered" evidence="1">
    <location>
        <begin position="370"/>
        <end position="397"/>
    </location>
</feature>
<evidence type="ECO:0000256" key="1">
    <source>
        <dbReference type="SAM" id="MobiDB-lite"/>
    </source>
</evidence>
<protein>
    <submittedName>
        <fullName evidence="2">Uncharacterized protein</fullName>
    </submittedName>
</protein>
<feature type="region of interest" description="Disordered" evidence="1">
    <location>
        <begin position="410"/>
        <end position="430"/>
    </location>
</feature>
<feature type="compositionally biased region" description="Polar residues" evidence="1">
    <location>
        <begin position="1"/>
        <end position="14"/>
    </location>
</feature>
<dbReference type="AlphaFoldDB" id="A0A9P6D728"/>
<gene>
    <name evidence="2" type="ORF">BDN70DRAFT_237902</name>
</gene>
<accession>A0A9P6D728</accession>
<feature type="compositionally biased region" description="Polar residues" evidence="1">
    <location>
        <begin position="485"/>
        <end position="501"/>
    </location>
</feature>
<reference evidence="2" key="1">
    <citation type="submission" date="2020-11" db="EMBL/GenBank/DDBJ databases">
        <authorList>
            <consortium name="DOE Joint Genome Institute"/>
            <person name="Ahrendt S."/>
            <person name="Riley R."/>
            <person name="Andreopoulos W."/>
            <person name="Labutti K."/>
            <person name="Pangilinan J."/>
            <person name="Ruiz-Duenas F.J."/>
            <person name="Barrasa J.M."/>
            <person name="Sanchez-Garcia M."/>
            <person name="Camarero S."/>
            <person name="Miyauchi S."/>
            <person name="Serrano A."/>
            <person name="Linde D."/>
            <person name="Babiker R."/>
            <person name="Drula E."/>
            <person name="Ayuso-Fernandez I."/>
            <person name="Pacheco R."/>
            <person name="Padilla G."/>
            <person name="Ferreira P."/>
            <person name="Barriuso J."/>
            <person name="Kellner H."/>
            <person name="Castanera R."/>
            <person name="Alfaro M."/>
            <person name="Ramirez L."/>
            <person name="Pisabarro A.G."/>
            <person name="Kuo A."/>
            <person name="Tritt A."/>
            <person name="Lipzen A."/>
            <person name="He G."/>
            <person name="Yan M."/>
            <person name="Ng V."/>
            <person name="Cullen D."/>
            <person name="Martin F."/>
            <person name="Rosso M.-N."/>
            <person name="Henrissat B."/>
            <person name="Hibbett D."/>
            <person name="Martinez A.T."/>
            <person name="Grigoriev I.V."/>
        </authorList>
    </citation>
    <scope>NUCLEOTIDE SEQUENCE</scope>
    <source>
        <strain evidence="2">CIRM-BRFM 674</strain>
    </source>
</reference>
<name>A0A9P6D728_9AGAR</name>
<feature type="region of interest" description="Disordered" evidence="1">
    <location>
        <begin position="446"/>
        <end position="526"/>
    </location>
</feature>
<evidence type="ECO:0000313" key="2">
    <source>
        <dbReference type="EMBL" id="KAF9486189.1"/>
    </source>
</evidence>
<dbReference type="EMBL" id="MU155131">
    <property type="protein sequence ID" value="KAF9486189.1"/>
    <property type="molecule type" value="Genomic_DNA"/>
</dbReference>
<sequence>MSNNPTRSPDTQGTYPMRESISPRLQRTISNLNDDDEDQPVHPGLPSARSQGSAAPAPTTAIATLSPSITPLPALTGLSLPAGGLQSDPISRPLFTSPDTGIFESSIPPRGPLNQNITMGLQRQPSTSSEASFMSTRSLPPFGSIVYPGTPRLHAAALPTPNVGIQQRRFTDDVSRGPPPTQSTYKPRVRKVHTKEVAPNDVQAVATLGMAPFMVGQDAMANQNRLVRNEAILTQHVLRIRNIQTKAESVHAKREEDMYRILQEHKALIDSLSVANNSAGPGVGPGPSASVGAASQAPLSLRANPDFTALFEAQADTRKRLDNLIADVTASTLANRRVLENLEERIRELAAAIPTLVPPTPTSTPLLGHDTPLGPRLPHSAHMGMSPERPPKRRRRDDWFASATPTRADVFYEHRPSPRHQPRGQGVQGHLAGVSRECVPANIAFASPHQRGEGGGSSSNYADADDDVDEEDDTWSPPKMRLQEVHQSPRTLHTARSTYDQGPSPSGSGAASSSRMASGSNVGLWD</sequence>